<evidence type="ECO:0000313" key="1">
    <source>
        <dbReference type="Ensembl" id="ENSHBUP00000023799.1"/>
    </source>
</evidence>
<organism evidence="1 2">
    <name type="scientific">Haplochromis burtoni</name>
    <name type="common">Burton's mouthbrooder</name>
    <name type="synonym">Chromis burtoni</name>
    <dbReference type="NCBI Taxonomy" id="8153"/>
    <lineage>
        <taxon>Eukaryota</taxon>
        <taxon>Metazoa</taxon>
        <taxon>Chordata</taxon>
        <taxon>Craniata</taxon>
        <taxon>Vertebrata</taxon>
        <taxon>Euteleostomi</taxon>
        <taxon>Actinopterygii</taxon>
        <taxon>Neopterygii</taxon>
        <taxon>Teleostei</taxon>
        <taxon>Neoteleostei</taxon>
        <taxon>Acanthomorphata</taxon>
        <taxon>Ovalentaria</taxon>
        <taxon>Cichlomorphae</taxon>
        <taxon>Cichliformes</taxon>
        <taxon>Cichlidae</taxon>
        <taxon>African cichlids</taxon>
        <taxon>Pseudocrenilabrinae</taxon>
        <taxon>Haplochromini</taxon>
        <taxon>Haplochromis</taxon>
    </lineage>
</organism>
<dbReference type="InterPro" id="IPR050828">
    <property type="entry name" value="C-type_lectin/matrix_domain"/>
</dbReference>
<dbReference type="Gene3D" id="3.10.100.10">
    <property type="entry name" value="Mannose-Binding Protein A, subunit A"/>
    <property type="match status" value="1"/>
</dbReference>
<evidence type="ECO:0000313" key="2">
    <source>
        <dbReference type="Proteomes" id="UP000264840"/>
    </source>
</evidence>
<dbReference type="InterPro" id="IPR016186">
    <property type="entry name" value="C-type_lectin-like/link_sf"/>
</dbReference>
<evidence type="ECO:0008006" key="3">
    <source>
        <dbReference type="Google" id="ProtNLM"/>
    </source>
</evidence>
<reference evidence="1" key="1">
    <citation type="submission" date="2025-08" db="UniProtKB">
        <authorList>
            <consortium name="Ensembl"/>
        </authorList>
    </citation>
    <scope>IDENTIFICATION</scope>
</reference>
<sequence length="153" mass="17922">MSTEVCSNHHSWIKWLFHCIHLTPEFLSPLTDLQPVGFTHRQYQHHTFNLQLQIHDCVEHSRHLCLDTLLSRLSFLIDFFSLILSEITSKCPDRWTRFGSSCYFKFNETKTWYESRKLCQDKGADLVMINSREEQVGVFVHVCVIFDGAAVSL</sequence>
<dbReference type="GeneTree" id="ENSGT01030000235041"/>
<dbReference type="AlphaFoldDB" id="A0A3Q2WNU1"/>
<dbReference type="PANTHER" id="PTHR45710:SF31">
    <property type="entry name" value="EARLY ACTIVATION ANTIGEN CD69"/>
    <property type="match status" value="1"/>
</dbReference>
<keyword evidence="2" id="KW-1185">Reference proteome</keyword>
<dbReference type="SUPFAM" id="SSF56436">
    <property type="entry name" value="C-type lectin-like"/>
    <property type="match status" value="1"/>
</dbReference>
<protein>
    <recommendedName>
        <fullName evidence="3">C-type lectin domain-containing protein</fullName>
    </recommendedName>
</protein>
<proteinExistence type="predicted"/>
<dbReference type="STRING" id="8153.ENSHBUP00000023799"/>
<dbReference type="InterPro" id="IPR016187">
    <property type="entry name" value="CTDL_fold"/>
</dbReference>
<dbReference type="PANTHER" id="PTHR45710">
    <property type="entry name" value="C-TYPE LECTIN DOMAIN-CONTAINING PROTEIN 180"/>
    <property type="match status" value="1"/>
</dbReference>
<reference evidence="1" key="2">
    <citation type="submission" date="2025-09" db="UniProtKB">
        <authorList>
            <consortium name="Ensembl"/>
        </authorList>
    </citation>
    <scope>IDENTIFICATION</scope>
</reference>
<dbReference type="Proteomes" id="UP000264840">
    <property type="component" value="Unplaced"/>
</dbReference>
<name>A0A3Q2WNU1_HAPBU</name>
<dbReference type="Ensembl" id="ENSHBUT00000010166.1">
    <property type="protein sequence ID" value="ENSHBUP00000023799.1"/>
    <property type="gene ID" value="ENSHBUG00000004812.1"/>
</dbReference>
<accession>A0A3Q2WNU1</accession>